<dbReference type="Proteomes" id="UP000054988">
    <property type="component" value="Unassembled WGS sequence"/>
</dbReference>
<sequence>MKVSHPEISRPPEQAVIDVVRKRCDTMQPRFRGIQNRLYPEETLS</sequence>
<protein>
    <submittedName>
        <fullName evidence="1">Uncharacterized protein</fullName>
    </submittedName>
</protein>
<dbReference type="EMBL" id="LATX01002141">
    <property type="protein sequence ID" value="KTB33734.1"/>
    <property type="molecule type" value="Genomic_DNA"/>
</dbReference>
<evidence type="ECO:0000313" key="1">
    <source>
        <dbReference type="EMBL" id="KTB33734.1"/>
    </source>
</evidence>
<name>A0A0W0FBQ1_MONRR</name>
<reference evidence="1 2" key="1">
    <citation type="submission" date="2015-12" db="EMBL/GenBank/DDBJ databases">
        <title>Draft genome sequence of Moniliophthora roreri, the causal agent of frosty pod rot of cacao.</title>
        <authorList>
            <person name="Aime M.C."/>
            <person name="Diaz-Valderrama J.R."/>
            <person name="Kijpornyongpan T."/>
            <person name="Phillips-Mora W."/>
        </authorList>
    </citation>
    <scope>NUCLEOTIDE SEQUENCE [LARGE SCALE GENOMIC DNA]</scope>
    <source>
        <strain evidence="1 2">MCA 2952</strain>
    </source>
</reference>
<accession>A0A0W0FBQ1</accession>
<comment type="caution">
    <text evidence="1">The sequence shown here is derived from an EMBL/GenBank/DDBJ whole genome shotgun (WGS) entry which is preliminary data.</text>
</comment>
<proteinExistence type="predicted"/>
<gene>
    <name evidence="1" type="ORF">WG66_13687</name>
</gene>
<organism evidence="1 2">
    <name type="scientific">Moniliophthora roreri</name>
    <name type="common">Frosty pod rot fungus</name>
    <name type="synonym">Monilia roreri</name>
    <dbReference type="NCBI Taxonomy" id="221103"/>
    <lineage>
        <taxon>Eukaryota</taxon>
        <taxon>Fungi</taxon>
        <taxon>Dikarya</taxon>
        <taxon>Basidiomycota</taxon>
        <taxon>Agaricomycotina</taxon>
        <taxon>Agaricomycetes</taxon>
        <taxon>Agaricomycetidae</taxon>
        <taxon>Agaricales</taxon>
        <taxon>Marasmiineae</taxon>
        <taxon>Marasmiaceae</taxon>
        <taxon>Moniliophthora</taxon>
    </lineage>
</organism>
<evidence type="ECO:0000313" key="2">
    <source>
        <dbReference type="Proteomes" id="UP000054988"/>
    </source>
</evidence>
<dbReference type="AlphaFoldDB" id="A0A0W0FBQ1"/>